<protein>
    <submittedName>
        <fullName evidence="2">Protein-S-isoprenylcysteine O-methyltransferase Ste14</fullName>
    </submittedName>
</protein>
<gene>
    <name evidence="2" type="ORF">JOF48_003646</name>
</gene>
<feature type="transmembrane region" description="Helical" evidence="1">
    <location>
        <begin position="213"/>
        <end position="235"/>
    </location>
</feature>
<reference evidence="2 3" key="1">
    <citation type="submission" date="2021-03" db="EMBL/GenBank/DDBJ databases">
        <title>Sequencing the genomes of 1000 actinobacteria strains.</title>
        <authorList>
            <person name="Klenk H.-P."/>
        </authorList>
    </citation>
    <scope>NUCLEOTIDE SEQUENCE [LARGE SCALE GENOMIC DNA]</scope>
    <source>
        <strain evidence="2 3">DSM 16005</strain>
    </source>
</reference>
<keyword evidence="1" id="KW-0472">Membrane</keyword>
<comment type="caution">
    <text evidence="2">The sequence shown here is derived from an EMBL/GenBank/DDBJ whole genome shotgun (WGS) entry which is preliminary data.</text>
</comment>
<feature type="transmembrane region" description="Helical" evidence="1">
    <location>
        <begin position="285"/>
        <end position="311"/>
    </location>
</feature>
<organism evidence="2 3">
    <name type="scientific">Arthrobacter stackebrandtii</name>
    <dbReference type="NCBI Taxonomy" id="272161"/>
    <lineage>
        <taxon>Bacteria</taxon>
        <taxon>Bacillati</taxon>
        <taxon>Actinomycetota</taxon>
        <taxon>Actinomycetes</taxon>
        <taxon>Micrococcales</taxon>
        <taxon>Micrococcaceae</taxon>
        <taxon>Arthrobacter</taxon>
    </lineage>
</organism>
<evidence type="ECO:0000256" key="1">
    <source>
        <dbReference type="SAM" id="Phobius"/>
    </source>
</evidence>
<dbReference type="RefSeq" id="WP_209683315.1">
    <property type="nucleotide sequence ID" value="NZ_JAGIOI010000001.1"/>
</dbReference>
<accession>A0ABS4Z1B8</accession>
<keyword evidence="1" id="KW-0812">Transmembrane</keyword>
<evidence type="ECO:0000313" key="2">
    <source>
        <dbReference type="EMBL" id="MBP2414847.1"/>
    </source>
</evidence>
<feature type="transmembrane region" description="Helical" evidence="1">
    <location>
        <begin position="20"/>
        <end position="47"/>
    </location>
</feature>
<evidence type="ECO:0000313" key="3">
    <source>
        <dbReference type="Proteomes" id="UP000711614"/>
    </source>
</evidence>
<keyword evidence="3" id="KW-1185">Reference proteome</keyword>
<name>A0ABS4Z1B8_9MICC</name>
<dbReference type="EMBL" id="JAGIOI010000001">
    <property type="protein sequence ID" value="MBP2414847.1"/>
    <property type="molecule type" value="Genomic_DNA"/>
</dbReference>
<proteinExistence type="predicted"/>
<sequence>MTSTAEIDNGTPDPGGARGGAAGGVVALALGILLALLGATGIAGGIVASTVSAGQGPDGYLSSPAREFTTTSYALTSPPARIGTEKVPFDFGSFRLKATPSQAGGQVFVGIGPKTDVDRYLSGVNISEIAGVESSPFRVQYRDVPGTAAATPPGDQGFWTESSSGPGTQQLTVDLRSGNWVAVVMNSDAGAGVTVNLQAAVHSAWLDTVPPTLWIGGLVLLVLGGGLVVLGAILLGRQAAPSMRPGGDAVPATTGVYPARLSGKLDLQLSRGLWLVKWLLAVPHFFILFFLWVAVAITTITTIIAGFAVLFTGRYPRYLFSSP</sequence>
<dbReference type="Proteomes" id="UP000711614">
    <property type="component" value="Unassembled WGS sequence"/>
</dbReference>
<keyword evidence="1" id="KW-1133">Transmembrane helix</keyword>